<keyword evidence="6 8" id="KW-1133">Transmembrane helix</keyword>
<evidence type="ECO:0000313" key="10">
    <source>
        <dbReference type="EMBL" id="BAF88093.1"/>
    </source>
</evidence>
<feature type="transmembrane region" description="Helical" evidence="8">
    <location>
        <begin position="152"/>
        <end position="173"/>
    </location>
</feature>
<feature type="domain" description="ABC transmembrane type-1" evidence="9">
    <location>
        <begin position="75"/>
        <end position="283"/>
    </location>
</feature>
<dbReference type="PANTHER" id="PTHR42929:SF1">
    <property type="entry name" value="INNER MEMBRANE ABC TRANSPORTER PERMEASE PROTEIN YDCU-RELATED"/>
    <property type="match status" value="1"/>
</dbReference>
<feature type="transmembrane region" description="Helical" evidence="8">
    <location>
        <begin position="262"/>
        <end position="286"/>
    </location>
</feature>
<dbReference type="InterPro" id="IPR000515">
    <property type="entry name" value="MetI-like"/>
</dbReference>
<proteinExistence type="inferred from homology"/>
<gene>
    <name evidence="10" type="ordered locus">AZC_2095</name>
</gene>
<accession>A8I796</accession>
<dbReference type="InterPro" id="IPR035906">
    <property type="entry name" value="MetI-like_sf"/>
</dbReference>
<dbReference type="CDD" id="cd06261">
    <property type="entry name" value="TM_PBP2"/>
    <property type="match status" value="1"/>
</dbReference>
<keyword evidence="7 8" id="KW-0472">Membrane</keyword>
<dbReference type="GO" id="GO:0005886">
    <property type="term" value="C:plasma membrane"/>
    <property type="evidence" value="ECO:0007669"/>
    <property type="project" value="UniProtKB-SubCell"/>
</dbReference>
<dbReference type="AlphaFoldDB" id="A8I796"/>
<dbReference type="KEGG" id="azc:AZC_2095"/>
<evidence type="ECO:0000256" key="8">
    <source>
        <dbReference type="RuleBase" id="RU363032"/>
    </source>
</evidence>
<evidence type="ECO:0000256" key="3">
    <source>
        <dbReference type="ARBA" id="ARBA00022448"/>
    </source>
</evidence>
<sequence length="293" mass="30224">MAPHEGTRSMAQSAKQGRSIPIAGRGVRLAFALPGLLVLALFFVLPLGSIAREAFSEGGSAFARVLADPVFWGGVRGSLILGTLAPGFSVVVGFLVALHLATLSERARGLALFAISLPLTFSGLVIAYGFILVFGRSGFVTLLLARLGADPAVVGGFIFTPVGLGLAYSYYLIPRVVLVMLPVLTNFDRSQIAAARSLGATGFTAHLDILVPQVMPALITAFCLTSAVAIGAYGTALALVGTQVNILPLVLYSKVSDAGSDFPAAAAISLLLMGLCCAVIGLAELVRRARPAA</sequence>
<protein>
    <submittedName>
        <fullName evidence="10">ABC-type uncharacterized transport system permease component</fullName>
    </submittedName>
</protein>
<reference evidence="10 11" key="5">
    <citation type="journal article" date="2010" name="Appl. Environ. Microbiol.">
        <title>phrR-like gene praR of Azorhizobium caulinodans ORS571 is essential for symbiosis with Sesbania rostrata and is involved in expression of reb genes.</title>
        <authorList>
            <person name="Akiba N."/>
            <person name="Aono T."/>
            <person name="Toyazaki H."/>
            <person name="Sato S."/>
            <person name="Oyaizu H."/>
        </authorList>
    </citation>
    <scope>NUCLEOTIDE SEQUENCE [LARGE SCALE GENOMIC DNA]</scope>
    <source>
        <strain evidence="11">ATCC 43989 / DSM 5975 / JCM 20966 / LMG 6465 / NBRC 14845 / NCIMB 13405 / ORS 571</strain>
    </source>
</reference>
<name>A8I796_AZOC5</name>
<keyword evidence="11" id="KW-1185">Reference proteome</keyword>
<dbReference type="Proteomes" id="UP000000270">
    <property type="component" value="Chromosome"/>
</dbReference>
<evidence type="ECO:0000256" key="5">
    <source>
        <dbReference type="ARBA" id="ARBA00022692"/>
    </source>
</evidence>
<reference evidence="11" key="2">
    <citation type="submission" date="2007-04" db="EMBL/GenBank/DDBJ databases">
        <title>Complete genome sequence of the nitrogen-fixing bacterium Azorhizobium caulinodans ORS571.</title>
        <authorList>
            <person name="Lee K.B."/>
            <person name="Backer P.D."/>
            <person name="Aono T."/>
            <person name="Liu C.T."/>
            <person name="Suzuki S."/>
            <person name="Suzuki T."/>
            <person name="Kaneko T."/>
            <person name="Yamada M."/>
            <person name="Tabata S."/>
            <person name="Kupfer D.M."/>
            <person name="Najar F.Z."/>
            <person name="Wiley G.B."/>
            <person name="Roe B."/>
            <person name="Binnewies T."/>
            <person name="Ussery D."/>
            <person name="Vereecke D."/>
            <person name="Gevers D."/>
            <person name="Holsters M."/>
            <person name="Oyaizu H."/>
        </authorList>
    </citation>
    <scope>NUCLEOTIDE SEQUENCE [LARGE SCALE GENOMIC DNA]</scope>
    <source>
        <strain evidence="11">ATCC 43989 / DSM 5975 / JCM 20966 / LMG 6465 / NBRC 14845 / NCIMB 13405 / ORS 571</strain>
    </source>
</reference>
<dbReference type="eggNOG" id="COG1176">
    <property type="taxonomic scope" value="Bacteria"/>
</dbReference>
<feature type="transmembrane region" description="Helical" evidence="8">
    <location>
        <begin position="29"/>
        <end position="51"/>
    </location>
</feature>
<evidence type="ECO:0000256" key="1">
    <source>
        <dbReference type="ARBA" id="ARBA00004651"/>
    </source>
</evidence>
<dbReference type="STRING" id="438753.AZC_2095"/>
<keyword evidence="4" id="KW-1003">Cell membrane</keyword>
<dbReference type="HOGENOM" id="CLU_016047_18_6_5"/>
<feature type="transmembrane region" description="Helical" evidence="8">
    <location>
        <begin position="110"/>
        <end position="132"/>
    </location>
</feature>
<comment type="similarity">
    <text evidence="2">Belongs to the binding-protein-dependent transport system permease family. CysTW subfamily.</text>
</comment>
<evidence type="ECO:0000256" key="2">
    <source>
        <dbReference type="ARBA" id="ARBA00007069"/>
    </source>
</evidence>
<evidence type="ECO:0000256" key="4">
    <source>
        <dbReference type="ARBA" id="ARBA00022475"/>
    </source>
</evidence>
<evidence type="ECO:0000256" key="7">
    <source>
        <dbReference type="ARBA" id="ARBA00023136"/>
    </source>
</evidence>
<evidence type="ECO:0000256" key="6">
    <source>
        <dbReference type="ARBA" id="ARBA00022989"/>
    </source>
</evidence>
<feature type="transmembrane region" description="Helical" evidence="8">
    <location>
        <begin position="217"/>
        <end position="242"/>
    </location>
</feature>
<feature type="transmembrane region" description="Helical" evidence="8">
    <location>
        <begin position="71"/>
        <end position="98"/>
    </location>
</feature>
<reference evidence="10 11" key="4">
    <citation type="journal article" date="2009" name="Appl. Environ. Microbiol.">
        <title>Comparative genome-wide transcriptional profiling of Azorhizobium caulinodans ORS571 grown under free-living and symbiotic conditions.</title>
        <authorList>
            <person name="Tsukada S."/>
            <person name="Aono T."/>
            <person name="Akiba N."/>
            <person name="Lee KB."/>
            <person name="Liu CT."/>
            <person name="Toyazaki H."/>
            <person name="Oyaizu H."/>
        </authorList>
    </citation>
    <scope>NUCLEOTIDE SEQUENCE [LARGE SCALE GENOMIC DNA]</scope>
    <source>
        <strain evidence="11">ATCC 43989 / DSM 5975 / JCM 20966 / LMG 6465 / NBRC 14845 / NCIMB 13405 / ORS 571</strain>
    </source>
</reference>
<keyword evidence="3 8" id="KW-0813">Transport</keyword>
<reference evidence="10 11" key="3">
    <citation type="journal article" date="2008" name="BMC Genomics">
        <title>The genome of the versatile nitrogen fixer Azorhizobium caulinodans ORS571.</title>
        <authorList>
            <person name="Lee KB."/>
            <person name="Backer P.D."/>
            <person name="Aono T."/>
            <person name="Liu CT."/>
            <person name="Suzuki S."/>
            <person name="Suzuki T."/>
            <person name="Kaneko T."/>
            <person name="Yamada M."/>
            <person name="Tabata S."/>
            <person name="Kupfer D.M."/>
            <person name="Najar F.Z."/>
            <person name="Wiley G.B."/>
            <person name="Roe B."/>
            <person name="Binnewies T.T."/>
            <person name="Ussery D.W."/>
            <person name="D'Haeze W."/>
            <person name="Herder J.D."/>
            <person name="Gevers D."/>
            <person name="Vereecke D."/>
            <person name="Holsters M."/>
            <person name="Oyaizu H."/>
        </authorList>
    </citation>
    <scope>NUCLEOTIDE SEQUENCE [LARGE SCALE GENOMIC DNA]</scope>
    <source>
        <strain evidence="11">ATCC 43989 / DSM 5975 / JCM 20966 / LMG 6465 / NBRC 14845 / NCIMB 13405 / ORS 571</strain>
    </source>
</reference>
<reference evidence="10 11" key="6">
    <citation type="journal article" date="2011" name="Appl. Environ. Microbiol.">
        <title>Involvement of the azorhizobial chromosome partition gene (parA) in the onset of bacteroid differentiation during Sesbania rostrata stem nodule development.</title>
        <authorList>
            <person name="Liu CT."/>
            <person name="Lee KB."/>
            <person name="Wang YS."/>
            <person name="Peng MH."/>
            <person name="Lee KT."/>
            <person name="Suzuki S."/>
            <person name="Suzuki T."/>
            <person name="Oyaizu H."/>
        </authorList>
    </citation>
    <scope>NUCLEOTIDE SEQUENCE [LARGE SCALE GENOMIC DNA]</scope>
    <source>
        <strain evidence="11">ATCC 43989 / DSM 5975 / JCM 20966 / LMG 6465 / NBRC 14845 / NCIMB 13405 / ORS 571</strain>
    </source>
</reference>
<keyword evidence="5 8" id="KW-0812">Transmembrane</keyword>
<dbReference type="Gene3D" id="1.10.3720.10">
    <property type="entry name" value="MetI-like"/>
    <property type="match status" value="1"/>
</dbReference>
<organism evidence="10 11">
    <name type="scientific">Azorhizobium caulinodans (strain ATCC 43989 / DSM 5975 / JCM 20966 / LMG 6465 / NBRC 14845 / NCIMB 13405 / ORS 571)</name>
    <dbReference type="NCBI Taxonomy" id="438753"/>
    <lineage>
        <taxon>Bacteria</taxon>
        <taxon>Pseudomonadati</taxon>
        <taxon>Pseudomonadota</taxon>
        <taxon>Alphaproteobacteria</taxon>
        <taxon>Hyphomicrobiales</taxon>
        <taxon>Xanthobacteraceae</taxon>
        <taxon>Azorhizobium</taxon>
    </lineage>
</organism>
<dbReference type="GO" id="GO:0055085">
    <property type="term" value="P:transmembrane transport"/>
    <property type="evidence" value="ECO:0007669"/>
    <property type="project" value="InterPro"/>
</dbReference>
<dbReference type="EMBL" id="AP009384">
    <property type="protein sequence ID" value="BAF88093.1"/>
    <property type="molecule type" value="Genomic_DNA"/>
</dbReference>
<reference evidence="10 11" key="1">
    <citation type="journal article" date="2007" name="Appl. Environ. Microbiol.">
        <title>Rhizobial factors required for stem nodule maturation and maintenance in Sesbania rostrata-Azorhizobium caulinodans ORS571 symbiosis.</title>
        <authorList>
            <person name="Suzuki S."/>
            <person name="Aono T."/>
            <person name="Lee KB."/>
            <person name="Suzuki T."/>
            <person name="Liu CT."/>
            <person name="Miwa H."/>
            <person name="Wakao S."/>
            <person name="Iki T."/>
            <person name="Oyaizu H."/>
        </authorList>
    </citation>
    <scope>NUCLEOTIDE SEQUENCE [LARGE SCALE GENOMIC DNA]</scope>
    <source>
        <strain evidence="11">ATCC 43989 / DSM 5975 / JCM 20966 / LMG 6465 / NBRC 14845 / NCIMB 13405 / ORS 571</strain>
    </source>
</reference>
<dbReference type="PROSITE" id="PS50928">
    <property type="entry name" value="ABC_TM1"/>
    <property type="match status" value="1"/>
</dbReference>
<evidence type="ECO:0000259" key="9">
    <source>
        <dbReference type="PROSITE" id="PS50928"/>
    </source>
</evidence>
<evidence type="ECO:0000313" key="11">
    <source>
        <dbReference type="Proteomes" id="UP000000270"/>
    </source>
</evidence>
<dbReference type="SUPFAM" id="SSF161098">
    <property type="entry name" value="MetI-like"/>
    <property type="match status" value="1"/>
</dbReference>
<dbReference type="PANTHER" id="PTHR42929">
    <property type="entry name" value="INNER MEMBRANE ABC TRANSPORTER PERMEASE PROTEIN YDCU-RELATED-RELATED"/>
    <property type="match status" value="1"/>
</dbReference>
<dbReference type="Pfam" id="PF00528">
    <property type="entry name" value="BPD_transp_1"/>
    <property type="match status" value="1"/>
</dbReference>
<comment type="subcellular location">
    <subcellularLocation>
        <location evidence="1 8">Cell membrane</location>
        <topology evidence="1 8">Multi-pass membrane protein</topology>
    </subcellularLocation>
</comment>